<dbReference type="OMA" id="FFANMYY"/>
<evidence type="ECO:0000313" key="2">
    <source>
        <dbReference type="EnsemblPlants" id="Kaladp0039s0531.1.v1.1.CDS.1"/>
    </source>
</evidence>
<reference evidence="2" key="1">
    <citation type="submission" date="2021-01" db="UniProtKB">
        <authorList>
            <consortium name="EnsemblPlants"/>
        </authorList>
    </citation>
    <scope>IDENTIFICATION</scope>
</reference>
<evidence type="ECO:0000313" key="3">
    <source>
        <dbReference type="Proteomes" id="UP000594263"/>
    </source>
</evidence>
<proteinExistence type="predicted"/>
<dbReference type="SUPFAM" id="SSF82153">
    <property type="entry name" value="FAS1 domain"/>
    <property type="match status" value="2"/>
</dbReference>
<sequence>MAVTLHPLPTAAIILSLIHVSSSISNKTISDASDVLTDSGFTSMALIVEFVSPQTQIPNSPSVAIFSPPDTSFERSGQPSLSTFKLHLVPLAFTFDRLKALPTRSRIATMSVKSLISTSSNQIVSVNGVKVNRSPLFNNGFLVIYSVDDFFDPNFVFSTSNPNSTAGCLVPGPQGSIPSLADLSFAEASEVLRSRGYAVVASFLDMQLMLGFKDQTTKLTVLAPVDEVMETLVGNVADYASLFLRHVMPCKITWMDLGDGVSLRTYLDG</sequence>
<dbReference type="PANTHER" id="PTHR33985">
    <property type="entry name" value="OS02G0491300 PROTEIN-RELATED"/>
    <property type="match status" value="1"/>
</dbReference>
<name>A0A7N0TKW3_KALFE</name>
<dbReference type="InterPro" id="IPR052806">
    <property type="entry name" value="Fasciclin-like_AGP"/>
</dbReference>
<evidence type="ECO:0000256" key="1">
    <source>
        <dbReference type="SAM" id="SignalP"/>
    </source>
</evidence>
<dbReference type="PANTHER" id="PTHR33985:SF17">
    <property type="entry name" value="FASCICLIN-LIKE ARABINOGALACTAN PROTEIN 20"/>
    <property type="match status" value="1"/>
</dbReference>
<dbReference type="EnsemblPlants" id="Kaladp0039s0531.1.v1.1">
    <property type="protein sequence ID" value="Kaladp0039s0531.1.v1.1.CDS.1"/>
    <property type="gene ID" value="Kaladp0039s0531.v1.1"/>
</dbReference>
<dbReference type="AlphaFoldDB" id="A0A7N0TKW3"/>
<keyword evidence="3" id="KW-1185">Reference proteome</keyword>
<keyword evidence="1" id="KW-0732">Signal</keyword>
<feature type="chain" id="PRO_5029662243" description="FAS1 domain-containing protein" evidence="1">
    <location>
        <begin position="24"/>
        <end position="269"/>
    </location>
</feature>
<feature type="signal peptide" evidence="1">
    <location>
        <begin position="1"/>
        <end position="23"/>
    </location>
</feature>
<organism evidence="2 3">
    <name type="scientific">Kalanchoe fedtschenkoi</name>
    <name type="common">Lavender scallops</name>
    <name type="synonym">South American air plant</name>
    <dbReference type="NCBI Taxonomy" id="63787"/>
    <lineage>
        <taxon>Eukaryota</taxon>
        <taxon>Viridiplantae</taxon>
        <taxon>Streptophyta</taxon>
        <taxon>Embryophyta</taxon>
        <taxon>Tracheophyta</taxon>
        <taxon>Spermatophyta</taxon>
        <taxon>Magnoliopsida</taxon>
        <taxon>eudicotyledons</taxon>
        <taxon>Gunneridae</taxon>
        <taxon>Pentapetalae</taxon>
        <taxon>Saxifragales</taxon>
        <taxon>Crassulaceae</taxon>
        <taxon>Kalanchoe</taxon>
    </lineage>
</organism>
<dbReference type="Proteomes" id="UP000594263">
    <property type="component" value="Unplaced"/>
</dbReference>
<protein>
    <recommendedName>
        <fullName evidence="4">FAS1 domain-containing protein</fullName>
    </recommendedName>
</protein>
<dbReference type="InterPro" id="IPR036378">
    <property type="entry name" value="FAS1_dom_sf"/>
</dbReference>
<evidence type="ECO:0008006" key="4">
    <source>
        <dbReference type="Google" id="ProtNLM"/>
    </source>
</evidence>
<dbReference type="Gramene" id="Kaladp0039s0531.1.v1.1">
    <property type="protein sequence ID" value="Kaladp0039s0531.1.v1.1.CDS.1"/>
    <property type="gene ID" value="Kaladp0039s0531.v1.1"/>
</dbReference>
<accession>A0A7N0TKW3</accession>